<reference evidence="1 2" key="1">
    <citation type="submission" date="2016-05" db="EMBL/GenBank/DDBJ databases">
        <authorList>
            <person name="Lavstsen T."/>
            <person name="Jespersen J.S."/>
        </authorList>
    </citation>
    <scope>NUCLEOTIDE SEQUENCE [LARGE SCALE GENOMIC DNA]</scope>
    <source>
        <strain evidence="1 2">YLB-01</strain>
    </source>
</reference>
<dbReference type="GO" id="GO:0005829">
    <property type="term" value="C:cytosol"/>
    <property type="evidence" value="ECO:0007669"/>
    <property type="project" value="TreeGrafter"/>
</dbReference>
<dbReference type="PANTHER" id="PTHR30154">
    <property type="entry name" value="LEUCINE-RESPONSIVE REGULATORY PROTEIN"/>
    <property type="match status" value="1"/>
</dbReference>
<keyword evidence="2" id="KW-1185">Reference proteome</keyword>
<dbReference type="InterPro" id="IPR036388">
    <property type="entry name" value="WH-like_DNA-bd_sf"/>
</dbReference>
<dbReference type="STRING" id="904291.A7J15_11885"/>
<gene>
    <name evidence="1" type="ORF">A7J15_11885</name>
</gene>
<dbReference type="Gene3D" id="3.30.70.920">
    <property type="match status" value="1"/>
</dbReference>
<protein>
    <submittedName>
        <fullName evidence="1">AsnC family transcriptional regulator</fullName>
    </submittedName>
</protein>
<comment type="caution">
    <text evidence="1">The sequence shown here is derived from an EMBL/GenBank/DDBJ whole genome shotgun (WGS) entry which is preliminary data.</text>
</comment>
<dbReference type="InterPro" id="IPR019887">
    <property type="entry name" value="Tscrpt_reg_AsnC/Lrp_C"/>
</dbReference>
<dbReference type="EMBL" id="LXMD01000002">
    <property type="protein sequence ID" value="OCG76475.1"/>
    <property type="molecule type" value="Genomic_DNA"/>
</dbReference>
<organism evidence="1 2">
    <name type="scientific">Microbacterium sediminis</name>
    <dbReference type="NCBI Taxonomy" id="904291"/>
    <lineage>
        <taxon>Bacteria</taxon>
        <taxon>Bacillati</taxon>
        <taxon>Actinomycetota</taxon>
        <taxon>Actinomycetes</taxon>
        <taxon>Micrococcales</taxon>
        <taxon>Microbacteriaceae</taxon>
        <taxon>Microbacterium</taxon>
    </lineage>
</organism>
<dbReference type="GO" id="GO:0043565">
    <property type="term" value="F:sequence-specific DNA binding"/>
    <property type="evidence" value="ECO:0007669"/>
    <property type="project" value="InterPro"/>
</dbReference>
<dbReference type="InterPro" id="IPR036390">
    <property type="entry name" value="WH_DNA-bd_sf"/>
</dbReference>
<dbReference type="RefSeq" id="WP_067028251.1">
    <property type="nucleotide sequence ID" value="NZ_CP038256.1"/>
</dbReference>
<dbReference type="SUPFAM" id="SSF54909">
    <property type="entry name" value="Dimeric alpha+beta barrel"/>
    <property type="match status" value="1"/>
</dbReference>
<dbReference type="Gene3D" id="1.10.10.10">
    <property type="entry name" value="Winged helix-like DNA-binding domain superfamily/Winged helix DNA-binding domain"/>
    <property type="match status" value="1"/>
</dbReference>
<dbReference type="InterPro" id="IPR000485">
    <property type="entry name" value="AsnC-type_HTH_dom"/>
</dbReference>
<dbReference type="PROSITE" id="PS50956">
    <property type="entry name" value="HTH_ASNC_2"/>
    <property type="match status" value="1"/>
</dbReference>
<evidence type="ECO:0000313" key="1">
    <source>
        <dbReference type="EMBL" id="OCG76475.1"/>
    </source>
</evidence>
<dbReference type="PRINTS" id="PR00033">
    <property type="entry name" value="HTHASNC"/>
</dbReference>
<dbReference type="InterPro" id="IPR011008">
    <property type="entry name" value="Dimeric_a/b-barrel"/>
</dbReference>
<name>A0A1B9NIR6_9MICO</name>
<evidence type="ECO:0000313" key="2">
    <source>
        <dbReference type="Proteomes" id="UP000093355"/>
    </source>
</evidence>
<sequence>MSDAKAAAGPKDLRPIELDEIDQRIVAILQREGRITNADLAVALDIAPSTAHARTRSLVERGVITGFHASVDHRRLGRGLQAIIGVTLRGGTRHDSIVRFADEVRVLPQVVQLFFLGGTDDFMVHIAVADSSEVRQFVVDNLSTQPFVASTRTSLIFEYHRNAVAAGFS</sequence>
<dbReference type="Pfam" id="PF01037">
    <property type="entry name" value="AsnC_trans_reg"/>
    <property type="match status" value="1"/>
</dbReference>
<proteinExistence type="predicted"/>
<dbReference type="PANTHER" id="PTHR30154:SF54">
    <property type="entry name" value="POSSIBLE TRANSCRIPTIONAL REGULATORY PROTEIN (PROBABLY LRP_ASNC-FAMILY)"/>
    <property type="match status" value="1"/>
</dbReference>
<dbReference type="GO" id="GO:0043200">
    <property type="term" value="P:response to amino acid"/>
    <property type="evidence" value="ECO:0007669"/>
    <property type="project" value="TreeGrafter"/>
</dbReference>
<dbReference type="AlphaFoldDB" id="A0A1B9NIR6"/>
<dbReference type="Pfam" id="PF13412">
    <property type="entry name" value="HTH_24"/>
    <property type="match status" value="1"/>
</dbReference>
<accession>A0A1B9NIR6</accession>
<dbReference type="Proteomes" id="UP000093355">
    <property type="component" value="Unassembled WGS sequence"/>
</dbReference>
<dbReference type="OrthoDB" id="4411089at2"/>
<dbReference type="SUPFAM" id="SSF46785">
    <property type="entry name" value="Winged helix' DNA-binding domain"/>
    <property type="match status" value="1"/>
</dbReference>
<dbReference type="InterPro" id="IPR019888">
    <property type="entry name" value="Tscrpt_reg_AsnC-like"/>
</dbReference>
<dbReference type="SMART" id="SM00344">
    <property type="entry name" value="HTH_ASNC"/>
    <property type="match status" value="1"/>
</dbReference>